<evidence type="ECO:0008006" key="5">
    <source>
        <dbReference type="Google" id="ProtNLM"/>
    </source>
</evidence>
<reference evidence="3 4" key="1">
    <citation type="submission" date="2017-04" db="EMBL/GenBank/DDBJ databases">
        <title>Comparative genome analysis of Subtercola boreus.</title>
        <authorList>
            <person name="Cho Y.-J."/>
            <person name="Cho A."/>
            <person name="Kim O.-S."/>
            <person name="Lee J.-I."/>
        </authorList>
    </citation>
    <scope>NUCLEOTIDE SEQUENCE [LARGE SCALE GENOMIC DNA]</scope>
    <source>
        <strain evidence="3 4">P27444</strain>
    </source>
</reference>
<evidence type="ECO:0000256" key="1">
    <source>
        <dbReference type="SAM" id="MobiDB-lite"/>
    </source>
</evidence>
<protein>
    <recommendedName>
        <fullName evidence="5">DUF916 domain-containing protein</fullName>
    </recommendedName>
</protein>
<proteinExistence type="predicted"/>
<sequence length="376" mass="38263">MTRTLAAAAAAAPSATARPPRAVLRAGATSTAFAALLLLGMLVPATAAEAVEGPSWGVAPADTALGANRANFEYALAPGAVVDDAFEVTNNGITPLLLKVYAADAFTTREGTIDLLAGGEPSVDSGTWVTLGASDITLTPGQVMVIPFTITVPQDARPGDHPTGIVSSILSTDAGAEVQVDRRLGSRMYIRVDGDLAPAATVSGLTVDYSGSWNPLAVGALDVSYTLSNTGNTRVTALTNLTVEGPFGIAPARTGDEQLPEVLPGSTIDVHQRISGVAALLWLSGAVTVLPTAVGLGAVPLDSVSTPYGMLALPFWLLILVLVLALVVVGVLLALRRRRRARAARPARAVAFASASASDPDPATAPTSDPDPAPAP</sequence>
<dbReference type="EMBL" id="NBXA01000007">
    <property type="protein sequence ID" value="RFA15383.1"/>
    <property type="molecule type" value="Genomic_DNA"/>
</dbReference>
<feature type="region of interest" description="Disordered" evidence="1">
    <location>
        <begin position="351"/>
        <end position="376"/>
    </location>
</feature>
<evidence type="ECO:0000313" key="4">
    <source>
        <dbReference type="Proteomes" id="UP000256709"/>
    </source>
</evidence>
<dbReference type="AlphaFoldDB" id="A0A3E0W1J9"/>
<dbReference type="Proteomes" id="UP000256709">
    <property type="component" value="Unassembled WGS sequence"/>
</dbReference>
<feature type="transmembrane region" description="Helical" evidence="2">
    <location>
        <begin position="280"/>
        <end position="301"/>
    </location>
</feature>
<gene>
    <name evidence="3" type="ORF">B7R21_05040</name>
</gene>
<keyword evidence="2" id="KW-0812">Transmembrane</keyword>
<keyword evidence="2" id="KW-1133">Transmembrane helix</keyword>
<organism evidence="3 4">
    <name type="scientific">Subtercola boreus</name>
    <dbReference type="NCBI Taxonomy" id="120213"/>
    <lineage>
        <taxon>Bacteria</taxon>
        <taxon>Bacillati</taxon>
        <taxon>Actinomycetota</taxon>
        <taxon>Actinomycetes</taxon>
        <taxon>Micrococcales</taxon>
        <taxon>Microbacteriaceae</taxon>
        <taxon>Subtercola</taxon>
    </lineage>
</organism>
<feature type="transmembrane region" description="Helical" evidence="2">
    <location>
        <begin position="313"/>
        <end position="335"/>
    </location>
</feature>
<evidence type="ECO:0000313" key="3">
    <source>
        <dbReference type="EMBL" id="RFA15383.1"/>
    </source>
</evidence>
<name>A0A3E0W1J9_9MICO</name>
<keyword evidence="2" id="KW-0472">Membrane</keyword>
<comment type="caution">
    <text evidence="3">The sequence shown here is derived from an EMBL/GenBank/DDBJ whole genome shotgun (WGS) entry which is preliminary data.</text>
</comment>
<evidence type="ECO:0000256" key="2">
    <source>
        <dbReference type="SAM" id="Phobius"/>
    </source>
</evidence>
<dbReference type="OrthoDB" id="4336304at2"/>
<accession>A0A3E0W1J9</accession>
<dbReference type="RefSeq" id="WP_116282145.1">
    <property type="nucleotide sequence ID" value="NZ_NBXA01000007.1"/>
</dbReference>
<feature type="compositionally biased region" description="Low complexity" evidence="1">
    <location>
        <begin position="351"/>
        <end position="368"/>
    </location>
</feature>